<dbReference type="SMART" id="SM00014">
    <property type="entry name" value="acidPPc"/>
    <property type="match status" value="1"/>
</dbReference>
<dbReference type="GeneID" id="42982178"/>
<reference evidence="1 2" key="1">
    <citation type="submission" date="2016-03" db="EMBL/GenBank/DDBJ databases">
        <title>Pediococcus and Lactobacillus from brewery environment - whole genome sequencing and assembly.</title>
        <authorList>
            <person name="Behr J."/>
            <person name="Geissler A.J."/>
            <person name="Vogel R.F."/>
        </authorList>
    </citation>
    <scope>NUCLEOTIDE SEQUENCE [LARGE SCALE GENOMIC DNA]</scope>
    <source>
        <strain evidence="1 2">TMW 1.1989</strain>
    </source>
</reference>
<evidence type="ECO:0000313" key="2">
    <source>
        <dbReference type="Proteomes" id="UP000078582"/>
    </source>
</evidence>
<dbReference type="PANTHER" id="PTHR14969:SF13">
    <property type="entry name" value="AT30094P"/>
    <property type="match status" value="1"/>
</dbReference>
<dbReference type="SUPFAM" id="SSF48317">
    <property type="entry name" value="Acid phosphatase/Vanadium-dependent haloperoxidase"/>
    <property type="match status" value="1"/>
</dbReference>
<dbReference type="OrthoDB" id="9789113at2"/>
<dbReference type="EMBL" id="CP014873">
    <property type="protein sequence ID" value="ANK62682.1"/>
    <property type="molecule type" value="Genomic_DNA"/>
</dbReference>
<accession>A0A192H369</accession>
<sequence length="215" mass="24048">MQLTNQQRKQLAVTAGISYFIFFLILLSLEINANWLQQFDQTTNAFITQFRQPSLNHLVIIITEFGNPASTTLIALILILLLAATQQNKLAFLVFINVGFIAGLINHIIKELVQRPRPTAVSHLVSAGGFSFPSGHATTSVLLYGTFFILSYCLIKNATQRRHLTYLWVALPLLIGLSRIYVGVHNTSDVIAGWSFGLANLCLTWLLFSYLDHVK</sequence>
<protein>
    <submittedName>
        <fullName evidence="1">Uncharacterized protein</fullName>
    </submittedName>
</protein>
<dbReference type="AlphaFoldDB" id="A0A192H369"/>
<dbReference type="Gene3D" id="1.20.144.10">
    <property type="entry name" value="Phosphatidic acid phosphatase type 2/haloperoxidase"/>
    <property type="match status" value="2"/>
</dbReference>
<dbReference type="CDD" id="cd03392">
    <property type="entry name" value="PAP2_like_2"/>
    <property type="match status" value="1"/>
</dbReference>
<dbReference type="PANTHER" id="PTHR14969">
    <property type="entry name" value="SPHINGOSINE-1-PHOSPHATE PHOSPHOHYDROLASE"/>
    <property type="match status" value="1"/>
</dbReference>
<name>A0A192H369_9LACO</name>
<organism evidence="1 2">
    <name type="scientific">Loigolactobacillus backii</name>
    <dbReference type="NCBI Taxonomy" id="375175"/>
    <lineage>
        <taxon>Bacteria</taxon>
        <taxon>Bacillati</taxon>
        <taxon>Bacillota</taxon>
        <taxon>Bacilli</taxon>
        <taxon>Lactobacillales</taxon>
        <taxon>Lactobacillaceae</taxon>
        <taxon>Loigolactobacillus</taxon>
    </lineage>
</organism>
<dbReference type="InterPro" id="IPR000326">
    <property type="entry name" value="PAP2/HPO"/>
</dbReference>
<proteinExistence type="predicted"/>
<dbReference type="STRING" id="375175.AYR53_07910"/>
<evidence type="ECO:0000313" key="1">
    <source>
        <dbReference type="EMBL" id="ANK62682.1"/>
    </source>
</evidence>
<keyword evidence="2" id="KW-1185">Reference proteome</keyword>
<dbReference type="InterPro" id="IPR036938">
    <property type="entry name" value="PAP2/HPO_sf"/>
</dbReference>
<dbReference type="RefSeq" id="WP_068280857.1">
    <property type="nucleotide sequence ID" value="NZ_CP014873.1"/>
</dbReference>
<dbReference type="Proteomes" id="UP000078582">
    <property type="component" value="Chromosome"/>
</dbReference>
<dbReference type="Pfam" id="PF01569">
    <property type="entry name" value="PAP2"/>
    <property type="match status" value="1"/>
</dbReference>
<gene>
    <name evidence="1" type="ORF">AYR53_07910</name>
</gene>